<keyword evidence="4" id="KW-1185">Reference proteome</keyword>
<dbReference type="EMBL" id="PGCJ01000030">
    <property type="protein sequence ID" value="PLW55639.1"/>
    <property type="molecule type" value="Genomic_DNA"/>
</dbReference>
<dbReference type="AlphaFoldDB" id="A0A2N5TFX2"/>
<protein>
    <submittedName>
        <fullName evidence="2">Uncharacterized protein</fullName>
    </submittedName>
</protein>
<accession>A0A2N5TFX2</accession>
<gene>
    <name evidence="3" type="ORF">PCANC_03548</name>
    <name evidence="2" type="ORF">PCANC_27006</name>
</gene>
<proteinExistence type="predicted"/>
<feature type="compositionally biased region" description="Basic and acidic residues" evidence="1">
    <location>
        <begin position="72"/>
        <end position="84"/>
    </location>
</feature>
<sequence length="84" mass="9799">MSNELIKISDIPLTLSNSYQPFKVYRLILRMHILEQARVSNLMLCAPRLKPVVRFRDLETDPSTRVSSWAKHPKDSTPFDRRSS</sequence>
<evidence type="ECO:0000256" key="1">
    <source>
        <dbReference type="SAM" id="MobiDB-lite"/>
    </source>
</evidence>
<comment type="caution">
    <text evidence="2">The sequence shown here is derived from an EMBL/GenBank/DDBJ whole genome shotgun (WGS) entry which is preliminary data.</text>
</comment>
<dbReference type="Proteomes" id="UP000235388">
    <property type="component" value="Unassembled WGS sequence"/>
</dbReference>
<feature type="region of interest" description="Disordered" evidence="1">
    <location>
        <begin position="60"/>
        <end position="84"/>
    </location>
</feature>
<evidence type="ECO:0000313" key="4">
    <source>
        <dbReference type="Proteomes" id="UP000235388"/>
    </source>
</evidence>
<dbReference type="EMBL" id="PGCJ01000692">
    <property type="protein sequence ID" value="PLW24308.1"/>
    <property type="molecule type" value="Genomic_DNA"/>
</dbReference>
<evidence type="ECO:0000313" key="2">
    <source>
        <dbReference type="EMBL" id="PLW24308.1"/>
    </source>
</evidence>
<reference evidence="2 4" key="1">
    <citation type="submission" date="2017-11" db="EMBL/GenBank/DDBJ databases">
        <title>De novo assembly and phasing of dikaryotic genomes from two isolates of Puccinia coronata f. sp. avenae, the causal agent of oat crown rust.</title>
        <authorList>
            <person name="Miller M.E."/>
            <person name="Zhang Y."/>
            <person name="Omidvar V."/>
            <person name="Sperschneider J."/>
            <person name="Schwessinger B."/>
            <person name="Raley C."/>
            <person name="Palmer J.M."/>
            <person name="Garnica D."/>
            <person name="Upadhyaya N."/>
            <person name="Rathjen J."/>
            <person name="Taylor J.M."/>
            <person name="Park R.F."/>
            <person name="Dodds P.N."/>
            <person name="Hirsch C.D."/>
            <person name="Kianian S.F."/>
            <person name="Figueroa M."/>
        </authorList>
    </citation>
    <scope>NUCLEOTIDE SEQUENCE [LARGE SCALE GENOMIC DNA]</scope>
    <source>
        <strain evidence="2">12NC29</strain>
    </source>
</reference>
<name>A0A2N5TFX2_9BASI</name>
<evidence type="ECO:0000313" key="3">
    <source>
        <dbReference type="EMBL" id="PLW55639.1"/>
    </source>
</evidence>
<organism evidence="2 4">
    <name type="scientific">Puccinia coronata f. sp. avenae</name>
    <dbReference type="NCBI Taxonomy" id="200324"/>
    <lineage>
        <taxon>Eukaryota</taxon>
        <taxon>Fungi</taxon>
        <taxon>Dikarya</taxon>
        <taxon>Basidiomycota</taxon>
        <taxon>Pucciniomycotina</taxon>
        <taxon>Pucciniomycetes</taxon>
        <taxon>Pucciniales</taxon>
        <taxon>Pucciniaceae</taxon>
        <taxon>Puccinia</taxon>
    </lineage>
</organism>